<proteinExistence type="predicted"/>
<comment type="caution">
    <text evidence="10">The sequence shown here is derived from an EMBL/GenBank/DDBJ whole genome shotgun (WGS) entry which is preliminary data.</text>
</comment>
<evidence type="ECO:0000259" key="8">
    <source>
        <dbReference type="PROSITE" id="PS50110"/>
    </source>
</evidence>
<keyword evidence="1 6" id="KW-0597">Phosphoprotein</keyword>
<sequence>MMRILLVEDEEDLAAALQALLLQERYQVDWARNLQEAYDKLVDAEPDLLVLDIMLPEGEDAGFQLALELRQTGYQRPILFLTARDTLEDRVQGLDLGGDDYLTKPFDVPELMARIRALLRRDGQTKQSVLERGPLRIDFANRRVYWHHHEVILSEKEFALLEILALSPDRVFTVLELLDRVFPDASSGHHALRMYVSRIREKLAPEVIVTVPGGYRLGLS</sequence>
<dbReference type="PROSITE" id="PS50110">
    <property type="entry name" value="RESPONSE_REGULATORY"/>
    <property type="match status" value="1"/>
</dbReference>
<keyword evidence="4 7" id="KW-0238">DNA-binding</keyword>
<evidence type="ECO:0000256" key="7">
    <source>
        <dbReference type="PROSITE-ProRule" id="PRU01091"/>
    </source>
</evidence>
<evidence type="ECO:0000256" key="6">
    <source>
        <dbReference type="PROSITE-ProRule" id="PRU00169"/>
    </source>
</evidence>
<feature type="DNA-binding region" description="OmpR/PhoB-type" evidence="7">
    <location>
        <begin position="127"/>
        <end position="219"/>
    </location>
</feature>
<dbReference type="Pfam" id="PF00486">
    <property type="entry name" value="Trans_reg_C"/>
    <property type="match status" value="1"/>
</dbReference>
<dbReference type="PANTHER" id="PTHR48111:SF1">
    <property type="entry name" value="TWO-COMPONENT RESPONSE REGULATOR ORR33"/>
    <property type="match status" value="1"/>
</dbReference>
<keyword evidence="2" id="KW-0902">Two-component regulatory system</keyword>
<dbReference type="GO" id="GO:0000156">
    <property type="term" value="F:phosphorelay response regulator activity"/>
    <property type="evidence" value="ECO:0007669"/>
    <property type="project" value="TreeGrafter"/>
</dbReference>
<evidence type="ECO:0000313" key="11">
    <source>
        <dbReference type="Proteomes" id="UP000321197"/>
    </source>
</evidence>
<dbReference type="Gene3D" id="6.10.250.690">
    <property type="match status" value="1"/>
</dbReference>
<keyword evidence="5" id="KW-0804">Transcription</keyword>
<dbReference type="SMART" id="SM00448">
    <property type="entry name" value="REC"/>
    <property type="match status" value="1"/>
</dbReference>
<dbReference type="EMBL" id="BJXL01000070">
    <property type="protein sequence ID" value="GEM83990.1"/>
    <property type="molecule type" value="Genomic_DNA"/>
</dbReference>
<dbReference type="InterPro" id="IPR036388">
    <property type="entry name" value="WH-like_DNA-bd_sf"/>
</dbReference>
<reference evidence="10 11" key="1">
    <citation type="submission" date="2019-07" db="EMBL/GenBank/DDBJ databases">
        <title>Whole genome shotgun sequence of Meiothermus hypogaeus NBRC 106114.</title>
        <authorList>
            <person name="Hosoyama A."/>
            <person name="Uohara A."/>
            <person name="Ohji S."/>
            <person name="Ichikawa N."/>
        </authorList>
    </citation>
    <scope>NUCLEOTIDE SEQUENCE [LARGE SCALE GENOMIC DNA]</scope>
    <source>
        <strain evidence="10 11">NBRC 106114</strain>
    </source>
</reference>
<accession>A0A511R302</accession>
<dbReference type="GO" id="GO:0005829">
    <property type="term" value="C:cytosol"/>
    <property type="evidence" value="ECO:0007669"/>
    <property type="project" value="TreeGrafter"/>
</dbReference>
<dbReference type="Gene3D" id="3.40.50.2300">
    <property type="match status" value="1"/>
</dbReference>
<evidence type="ECO:0000256" key="1">
    <source>
        <dbReference type="ARBA" id="ARBA00022553"/>
    </source>
</evidence>
<keyword evidence="3" id="KW-0805">Transcription regulation</keyword>
<evidence type="ECO:0000313" key="10">
    <source>
        <dbReference type="EMBL" id="GEM83990.1"/>
    </source>
</evidence>
<evidence type="ECO:0000256" key="2">
    <source>
        <dbReference type="ARBA" id="ARBA00023012"/>
    </source>
</evidence>
<dbReference type="GO" id="GO:0000976">
    <property type="term" value="F:transcription cis-regulatory region binding"/>
    <property type="evidence" value="ECO:0007669"/>
    <property type="project" value="TreeGrafter"/>
</dbReference>
<evidence type="ECO:0000259" key="9">
    <source>
        <dbReference type="PROSITE" id="PS51755"/>
    </source>
</evidence>
<dbReference type="PROSITE" id="PS51755">
    <property type="entry name" value="OMPR_PHOB"/>
    <property type="match status" value="1"/>
</dbReference>
<dbReference type="GO" id="GO:0032993">
    <property type="term" value="C:protein-DNA complex"/>
    <property type="evidence" value="ECO:0007669"/>
    <property type="project" value="TreeGrafter"/>
</dbReference>
<dbReference type="AlphaFoldDB" id="A0A511R302"/>
<organism evidence="10 11">
    <name type="scientific">Meiothermus hypogaeus NBRC 106114</name>
    <dbReference type="NCBI Taxonomy" id="1227553"/>
    <lineage>
        <taxon>Bacteria</taxon>
        <taxon>Thermotogati</taxon>
        <taxon>Deinococcota</taxon>
        <taxon>Deinococci</taxon>
        <taxon>Thermales</taxon>
        <taxon>Thermaceae</taxon>
        <taxon>Meiothermus</taxon>
    </lineage>
</organism>
<gene>
    <name evidence="10" type="ORF">MHY01S_21560</name>
</gene>
<dbReference type="GO" id="GO:0006355">
    <property type="term" value="P:regulation of DNA-templated transcription"/>
    <property type="evidence" value="ECO:0007669"/>
    <property type="project" value="InterPro"/>
</dbReference>
<protein>
    <submittedName>
        <fullName evidence="10">DNA-binding response regulator</fullName>
    </submittedName>
</protein>
<dbReference type="SMART" id="SM00862">
    <property type="entry name" value="Trans_reg_C"/>
    <property type="match status" value="1"/>
</dbReference>
<dbReference type="CDD" id="cd00383">
    <property type="entry name" value="trans_reg_C"/>
    <property type="match status" value="1"/>
</dbReference>
<name>A0A511R302_9DEIN</name>
<dbReference type="Pfam" id="PF00072">
    <property type="entry name" value="Response_reg"/>
    <property type="match status" value="1"/>
</dbReference>
<feature type="domain" description="Response regulatory" evidence="8">
    <location>
        <begin position="3"/>
        <end position="119"/>
    </location>
</feature>
<dbReference type="Gene3D" id="1.10.10.10">
    <property type="entry name" value="Winged helix-like DNA-binding domain superfamily/Winged helix DNA-binding domain"/>
    <property type="match status" value="1"/>
</dbReference>
<dbReference type="InterPro" id="IPR001789">
    <property type="entry name" value="Sig_transdc_resp-reg_receiver"/>
</dbReference>
<dbReference type="SUPFAM" id="SSF52172">
    <property type="entry name" value="CheY-like"/>
    <property type="match status" value="1"/>
</dbReference>
<evidence type="ECO:0000256" key="5">
    <source>
        <dbReference type="ARBA" id="ARBA00023163"/>
    </source>
</evidence>
<feature type="domain" description="OmpR/PhoB-type" evidence="9">
    <location>
        <begin position="127"/>
        <end position="219"/>
    </location>
</feature>
<dbReference type="InterPro" id="IPR001867">
    <property type="entry name" value="OmpR/PhoB-type_DNA-bd"/>
</dbReference>
<dbReference type="InterPro" id="IPR011006">
    <property type="entry name" value="CheY-like_superfamily"/>
</dbReference>
<feature type="modified residue" description="4-aspartylphosphate" evidence="6">
    <location>
        <position position="52"/>
    </location>
</feature>
<evidence type="ECO:0000256" key="4">
    <source>
        <dbReference type="ARBA" id="ARBA00023125"/>
    </source>
</evidence>
<dbReference type="PANTHER" id="PTHR48111">
    <property type="entry name" value="REGULATOR OF RPOS"/>
    <property type="match status" value="1"/>
</dbReference>
<evidence type="ECO:0000256" key="3">
    <source>
        <dbReference type="ARBA" id="ARBA00023015"/>
    </source>
</evidence>
<dbReference type="InterPro" id="IPR039420">
    <property type="entry name" value="WalR-like"/>
</dbReference>
<dbReference type="Proteomes" id="UP000321197">
    <property type="component" value="Unassembled WGS sequence"/>
</dbReference>